<dbReference type="AlphaFoldDB" id="A0A0D9YAQ6"/>
<organism evidence="2">
    <name type="scientific">Oryza glumipatula</name>
    <dbReference type="NCBI Taxonomy" id="40148"/>
    <lineage>
        <taxon>Eukaryota</taxon>
        <taxon>Viridiplantae</taxon>
        <taxon>Streptophyta</taxon>
        <taxon>Embryophyta</taxon>
        <taxon>Tracheophyta</taxon>
        <taxon>Spermatophyta</taxon>
        <taxon>Magnoliopsida</taxon>
        <taxon>Liliopsida</taxon>
        <taxon>Poales</taxon>
        <taxon>Poaceae</taxon>
        <taxon>BOP clade</taxon>
        <taxon>Oryzoideae</taxon>
        <taxon>Oryzeae</taxon>
        <taxon>Oryzinae</taxon>
        <taxon>Oryza</taxon>
    </lineage>
</organism>
<dbReference type="HOGENOM" id="CLU_083463_1_0_1"/>
<dbReference type="Proteomes" id="UP000026961">
    <property type="component" value="Chromosome 1"/>
</dbReference>
<proteinExistence type="predicted"/>
<dbReference type="eggNOG" id="ENOG502R23V">
    <property type="taxonomic scope" value="Eukaryota"/>
</dbReference>
<feature type="region of interest" description="Disordered" evidence="1">
    <location>
        <begin position="59"/>
        <end position="123"/>
    </location>
</feature>
<protein>
    <recommendedName>
        <fullName evidence="4">CCHC-type domain-containing protein</fullName>
    </recommendedName>
</protein>
<dbReference type="STRING" id="40148.A0A0D9YAQ6"/>
<feature type="region of interest" description="Disordered" evidence="1">
    <location>
        <begin position="1"/>
        <end position="43"/>
    </location>
</feature>
<reference evidence="2" key="2">
    <citation type="submission" date="2015-04" db="UniProtKB">
        <authorList>
            <consortium name="EnsemblPlants"/>
        </authorList>
    </citation>
    <scope>IDENTIFICATION</scope>
</reference>
<feature type="compositionally biased region" description="Basic and acidic residues" evidence="1">
    <location>
        <begin position="24"/>
        <end position="37"/>
    </location>
</feature>
<evidence type="ECO:0000256" key="1">
    <source>
        <dbReference type="SAM" id="MobiDB-lite"/>
    </source>
</evidence>
<keyword evidence="3" id="KW-1185">Reference proteome</keyword>
<name>A0A0D9YAQ6_9ORYZ</name>
<feature type="compositionally biased region" description="Low complexity" evidence="1">
    <location>
        <begin position="68"/>
        <end position="77"/>
    </location>
</feature>
<accession>A0A0D9YAQ6</accession>
<reference evidence="2" key="3">
    <citation type="submission" date="2018-05" db="EMBL/GenBank/DDBJ databases">
        <title>OgluRS3 (Oryza glumaepatula Reference Sequence Version 3).</title>
        <authorList>
            <person name="Zhang J."/>
            <person name="Kudrna D."/>
            <person name="Lee S."/>
            <person name="Talag J."/>
            <person name="Welchert J."/>
            <person name="Wing R.A."/>
        </authorList>
    </citation>
    <scope>NUCLEOTIDE SEQUENCE [LARGE SCALE GENOMIC DNA]</scope>
</reference>
<evidence type="ECO:0000313" key="2">
    <source>
        <dbReference type="EnsemblPlants" id="OGLUM01G23730.1"/>
    </source>
</evidence>
<feature type="compositionally biased region" description="Basic and acidic residues" evidence="1">
    <location>
        <begin position="1"/>
        <end position="10"/>
    </location>
</feature>
<feature type="region of interest" description="Disordered" evidence="1">
    <location>
        <begin position="177"/>
        <end position="205"/>
    </location>
</feature>
<sequence>MSAWPQDDRQPLNAPGYIKMPGRPRTESRREMHEPPKPTKLSKFGTVIRCTRCKRIGHNKSSCAKHNSVGSVPGGSQPVPPPSQHMVLSNAGGSSANSRKRKAASLSTTSINQQSRAKKSKTNVETQGLVRVNATAKVCIDQGGFASVDLQAIVPYSKSSSSASVRLTSGKASVCVSAQEPAQSKPKKKSGGALILMPPWESDKL</sequence>
<dbReference type="Gramene" id="OGLUM01G23730.1">
    <property type="protein sequence ID" value="OGLUM01G23730.1"/>
    <property type="gene ID" value="OGLUM01G23730"/>
</dbReference>
<evidence type="ECO:0008006" key="4">
    <source>
        <dbReference type="Google" id="ProtNLM"/>
    </source>
</evidence>
<dbReference type="EnsemblPlants" id="OGLUM01G23730.1">
    <property type="protein sequence ID" value="OGLUM01G23730.1"/>
    <property type="gene ID" value="OGLUM01G23730"/>
</dbReference>
<reference evidence="2" key="1">
    <citation type="submission" date="2013-08" db="EMBL/GenBank/DDBJ databases">
        <title>Oryza genome evolution.</title>
        <authorList>
            <person name="Wing R.A."/>
            <person name="Panaud O."/>
            <person name="Oliveira A.C."/>
        </authorList>
    </citation>
    <scope>NUCLEOTIDE SEQUENCE</scope>
</reference>
<evidence type="ECO:0000313" key="3">
    <source>
        <dbReference type="Proteomes" id="UP000026961"/>
    </source>
</evidence>